<reference evidence="2" key="1">
    <citation type="submission" date="2017-10" db="EMBL/GenBank/DDBJ databases">
        <authorList>
            <person name="Regsiter A."/>
            <person name="William W."/>
        </authorList>
    </citation>
    <scope>NUCLEOTIDE SEQUENCE [LARGE SCALE GENOMIC DNA]</scope>
</reference>
<proteinExistence type="predicted"/>
<sequence length="89" mass="10098">MADIAAGRPARLPADLLRQHPECLERVRSWRAMISSVPAIQEAGLHDLASVHRSARVGWTEFFRRHRIPRLFGCDRREHEVTSGSSVGR</sequence>
<organism evidence="1 2">
    <name type="scientific">Methylorubrum extorquens</name>
    <name type="common">Methylobacterium dichloromethanicum</name>
    <name type="synonym">Methylobacterium extorquens</name>
    <dbReference type="NCBI Taxonomy" id="408"/>
    <lineage>
        <taxon>Bacteria</taxon>
        <taxon>Pseudomonadati</taxon>
        <taxon>Pseudomonadota</taxon>
        <taxon>Alphaproteobacteria</taxon>
        <taxon>Hyphomicrobiales</taxon>
        <taxon>Methylobacteriaceae</taxon>
        <taxon>Methylorubrum</taxon>
    </lineage>
</organism>
<protein>
    <submittedName>
        <fullName evidence="1">Uncharacterized protein</fullName>
    </submittedName>
</protein>
<dbReference type="EMBL" id="LT962688">
    <property type="protein sequence ID" value="SOR31415.1"/>
    <property type="molecule type" value="Genomic_DNA"/>
</dbReference>
<gene>
    <name evidence="1" type="ORF">TK0001_4830</name>
</gene>
<name>A0A2N9AVP0_METEX</name>
<accession>A0A2N9AVP0</accession>
<dbReference type="AlphaFoldDB" id="A0A2N9AVP0"/>
<dbReference type="Proteomes" id="UP000233769">
    <property type="component" value="Chromosome tk0001"/>
</dbReference>
<evidence type="ECO:0000313" key="2">
    <source>
        <dbReference type="Proteomes" id="UP000233769"/>
    </source>
</evidence>
<evidence type="ECO:0000313" key="1">
    <source>
        <dbReference type="EMBL" id="SOR31415.1"/>
    </source>
</evidence>